<dbReference type="GO" id="GO:0016810">
    <property type="term" value="F:hydrolase activity, acting on carbon-nitrogen (but not peptide) bonds"/>
    <property type="evidence" value="ECO:0007669"/>
    <property type="project" value="InterPro"/>
</dbReference>
<dbReference type="Pfam" id="PF07969">
    <property type="entry name" value="Amidohydro_3"/>
    <property type="match status" value="1"/>
</dbReference>
<dbReference type="Gene3D" id="3.10.310.70">
    <property type="match status" value="1"/>
</dbReference>
<dbReference type="Gene3D" id="3.20.20.140">
    <property type="entry name" value="Metal-dependent hydrolases"/>
    <property type="match status" value="1"/>
</dbReference>
<dbReference type="SUPFAM" id="SSF51338">
    <property type="entry name" value="Composite domain of metallo-dependent hydrolases"/>
    <property type="match status" value="1"/>
</dbReference>
<dbReference type="RefSeq" id="WP_169325886.1">
    <property type="nucleotide sequence ID" value="NZ_JABCJJ010000039.1"/>
</dbReference>
<feature type="region of interest" description="Disordered" evidence="1">
    <location>
        <begin position="108"/>
        <end position="127"/>
    </location>
</feature>
<sequence length="550" mass="56755">MSSTLYRNGVIHSPADPFAEAVLVSDGTIAWIGANDTADGLAANADEVVDLDGALVAPAFVDAHAHALETGLAIDGLDLSASTGVRSLADALDAVRRAADAARAAGADGPLLGHGWDEQDWPEGRPPTRDELDAAAGGAPVYLARVDVHSAVVSTSFADVAGLVGLPGWDTDGLLVRDAHHAAREAARDVPTERREQLYRTALQSAAAAGIVSLHEHSAPHIDTRDGLRALLGLTADVRTAHLPHVVGYRGELCETTDDARELLGAIPGLTGIGGDLNVDGSLGSRTAALRYPYTDLPPDSSHRGALYLSAGQISNHVASVTRAGSHAGFHVIGDRAMDELLLGLRAAADVEGLSAVRSAGHRLEHAEMIDAPTLAALVLLGIRLSVQPAFDAAWGGAAGMYAARLGEGRAAALNPLADLAGAGVPMAFGSDSPVTRFDPWGGVAAAVAHHEKDQRISARAAFRAHTRGGWRLAGLDHTGAGEIRVGAPAHLALWRAEHLVVQAADGRVSAWSTDARSGTPLLPEVGPDAPAPQCLRTVRDGVVIHDALG</sequence>
<organism evidence="3 4">
    <name type="scientific">Cellulomonas fimi</name>
    <dbReference type="NCBI Taxonomy" id="1708"/>
    <lineage>
        <taxon>Bacteria</taxon>
        <taxon>Bacillati</taxon>
        <taxon>Actinomycetota</taxon>
        <taxon>Actinomycetes</taxon>
        <taxon>Micrococcales</taxon>
        <taxon>Cellulomonadaceae</taxon>
        <taxon>Cellulomonas</taxon>
    </lineage>
</organism>
<keyword evidence="4" id="KW-1185">Reference proteome</keyword>
<dbReference type="Gene3D" id="2.30.40.10">
    <property type="entry name" value="Urease, subunit C, domain 1"/>
    <property type="match status" value="1"/>
</dbReference>
<dbReference type="EMBL" id="JABCJJ010000039">
    <property type="protein sequence ID" value="NMR21515.1"/>
    <property type="molecule type" value="Genomic_DNA"/>
</dbReference>
<dbReference type="InterPro" id="IPR011059">
    <property type="entry name" value="Metal-dep_hydrolase_composite"/>
</dbReference>
<dbReference type="InterPro" id="IPR013108">
    <property type="entry name" value="Amidohydro_3"/>
</dbReference>
<reference evidence="3 4" key="1">
    <citation type="submission" date="2020-04" db="EMBL/GenBank/DDBJ databases">
        <title>Sequencing and Assembly of C. fimi.</title>
        <authorList>
            <person name="Ramsey A.R."/>
        </authorList>
    </citation>
    <scope>NUCLEOTIDE SEQUENCE [LARGE SCALE GENOMIC DNA]</scope>
    <source>
        <strain evidence="3 4">SB</strain>
    </source>
</reference>
<evidence type="ECO:0000256" key="1">
    <source>
        <dbReference type="SAM" id="MobiDB-lite"/>
    </source>
</evidence>
<evidence type="ECO:0000313" key="3">
    <source>
        <dbReference type="EMBL" id="NMR21515.1"/>
    </source>
</evidence>
<comment type="caution">
    <text evidence="3">The sequence shown here is derived from an EMBL/GenBank/DDBJ whole genome shotgun (WGS) entry which is preliminary data.</text>
</comment>
<dbReference type="PANTHER" id="PTHR22642">
    <property type="entry name" value="IMIDAZOLONEPROPIONASE"/>
    <property type="match status" value="1"/>
</dbReference>
<dbReference type="InterPro" id="IPR032466">
    <property type="entry name" value="Metal_Hydrolase"/>
</dbReference>
<evidence type="ECO:0000313" key="4">
    <source>
        <dbReference type="Proteomes" id="UP000562124"/>
    </source>
</evidence>
<dbReference type="SUPFAM" id="SSF51556">
    <property type="entry name" value="Metallo-dependent hydrolases"/>
    <property type="match status" value="1"/>
</dbReference>
<proteinExistence type="predicted"/>
<dbReference type="Proteomes" id="UP000562124">
    <property type="component" value="Unassembled WGS sequence"/>
</dbReference>
<feature type="domain" description="Amidohydrolase 3" evidence="2">
    <location>
        <begin position="47"/>
        <end position="545"/>
    </location>
</feature>
<name>A0A7Y0M0Z4_CELFI</name>
<gene>
    <name evidence="3" type="ORF">HIR71_15035</name>
</gene>
<protein>
    <submittedName>
        <fullName evidence="3">Amidohydrolase family protein</fullName>
    </submittedName>
</protein>
<dbReference type="PANTHER" id="PTHR22642:SF2">
    <property type="entry name" value="PROTEIN LONG AFTER FAR-RED 3"/>
    <property type="match status" value="1"/>
</dbReference>
<accession>A0A7Y0M0Z4</accession>
<dbReference type="AlphaFoldDB" id="A0A7Y0M0Z4"/>
<evidence type="ECO:0000259" key="2">
    <source>
        <dbReference type="Pfam" id="PF07969"/>
    </source>
</evidence>
<keyword evidence="3" id="KW-0378">Hydrolase</keyword>